<comment type="catalytic activity">
    <reaction evidence="1 5">
        <text>[protein]-peptidylproline (omega=180) = [protein]-peptidylproline (omega=0)</text>
        <dbReference type="Rhea" id="RHEA:16237"/>
        <dbReference type="Rhea" id="RHEA-COMP:10747"/>
        <dbReference type="Rhea" id="RHEA-COMP:10748"/>
        <dbReference type="ChEBI" id="CHEBI:83833"/>
        <dbReference type="ChEBI" id="CHEBI:83834"/>
        <dbReference type="EC" id="5.2.1.8"/>
    </reaction>
</comment>
<proteinExistence type="inferred from homology"/>
<dbReference type="InterPro" id="IPR046357">
    <property type="entry name" value="PPIase_dom_sf"/>
</dbReference>
<keyword evidence="4 5" id="KW-0413">Isomerase</keyword>
<sequence>MKKTILVMSMAAGLLTFSGCSSTPTGKIVAETKVGSVTEEDLLAELKAGYGDQVGEALQSIVLTKILSKDFKVSDKEVNDAINKDKEKMGDQFEQAIQQSQYKTFENYKKGIKLSLLMEQAAKKDLKISDEDLKKYYEDWQPQIRASHILVPDEETAKEVKTKLDNGGSFEKLAQEYSNDDPTAVWGGDLGWFRAGDMVPEFEKVAYKLKKNEISDPVQTIHGWHIIQLTDKKEKESFEEVKKELEKKYVLEHGNPSEVISKVLKKSNINVKDNDLKKTFDALLKKDSEKETTKK</sequence>
<dbReference type="RefSeq" id="WP_066083772.1">
    <property type="nucleotide sequence ID" value="NZ_CP126114.1"/>
</dbReference>
<dbReference type="PROSITE" id="PS51257">
    <property type="entry name" value="PROKAR_LIPOPROTEIN"/>
    <property type="match status" value="1"/>
</dbReference>
<dbReference type="PANTHER" id="PTHR47245:SF1">
    <property type="entry name" value="FOLDASE PROTEIN PRSA"/>
    <property type="match status" value="1"/>
</dbReference>
<dbReference type="PROSITE" id="PS50198">
    <property type="entry name" value="PPIC_PPIASE_2"/>
    <property type="match status" value="1"/>
</dbReference>
<dbReference type="EMBL" id="CP126114">
    <property type="protein sequence ID" value="WHY87521.1"/>
    <property type="molecule type" value="Genomic_DNA"/>
</dbReference>
<comment type="subcellular location">
    <subcellularLocation>
        <location evidence="5">Cell membrane</location>
        <topology evidence="5">Lipid-anchor</topology>
    </subcellularLocation>
</comment>
<evidence type="ECO:0000256" key="1">
    <source>
        <dbReference type="ARBA" id="ARBA00000971"/>
    </source>
</evidence>
<dbReference type="Proteomes" id="UP001178288">
    <property type="component" value="Chromosome"/>
</dbReference>
<keyword evidence="9" id="KW-1185">Reference proteome</keyword>
<dbReference type="InterPro" id="IPR050245">
    <property type="entry name" value="PrsA_foldase"/>
</dbReference>
<evidence type="ECO:0000259" key="7">
    <source>
        <dbReference type="PROSITE" id="PS50198"/>
    </source>
</evidence>
<evidence type="ECO:0000256" key="6">
    <source>
        <dbReference type="SAM" id="SignalP"/>
    </source>
</evidence>
<dbReference type="AlphaFoldDB" id="A0AA95SI39"/>
<dbReference type="EC" id="5.2.1.8" evidence="5"/>
<dbReference type="GO" id="GO:0005886">
    <property type="term" value="C:plasma membrane"/>
    <property type="evidence" value="ECO:0007669"/>
    <property type="project" value="UniProtKB-SubCell"/>
</dbReference>
<keyword evidence="5" id="KW-0564">Palmitate</keyword>
<evidence type="ECO:0000256" key="3">
    <source>
        <dbReference type="ARBA" id="ARBA00023110"/>
    </source>
</evidence>
<reference evidence="8" key="1">
    <citation type="submission" date="2023-05" db="EMBL/GenBank/DDBJ databases">
        <title>Comparative genomics of Bacillaceae isolates and their secondary metabolite potential.</title>
        <authorList>
            <person name="Song L."/>
            <person name="Nielsen L.J."/>
            <person name="Mohite O."/>
            <person name="Xu X."/>
            <person name="Weber T."/>
            <person name="Kovacs A.T."/>
        </authorList>
    </citation>
    <scope>NUCLEOTIDE SEQUENCE</scope>
    <source>
        <strain evidence="8">XLM17</strain>
    </source>
</reference>
<feature type="domain" description="PpiC" evidence="7">
    <location>
        <begin position="141"/>
        <end position="231"/>
    </location>
</feature>
<keyword evidence="5" id="KW-0472">Membrane</keyword>
<dbReference type="GO" id="GO:0003755">
    <property type="term" value="F:peptidyl-prolyl cis-trans isomerase activity"/>
    <property type="evidence" value="ECO:0007669"/>
    <property type="project" value="UniProtKB-UniRule"/>
</dbReference>
<evidence type="ECO:0000256" key="5">
    <source>
        <dbReference type="HAMAP-Rule" id="MF_01145"/>
    </source>
</evidence>
<comment type="similarity">
    <text evidence="5">Belongs to the PrsA family.</text>
</comment>
<dbReference type="SUPFAM" id="SSF54534">
    <property type="entry name" value="FKBP-like"/>
    <property type="match status" value="1"/>
</dbReference>
<keyword evidence="5" id="KW-1003">Cell membrane</keyword>
<accession>A0AA95SI39</accession>
<evidence type="ECO:0000256" key="4">
    <source>
        <dbReference type="ARBA" id="ARBA00023235"/>
    </source>
</evidence>
<feature type="chain" id="PRO_5041735364" description="Foldase protein PrsA" evidence="6">
    <location>
        <begin position="22"/>
        <end position="295"/>
    </location>
</feature>
<dbReference type="PANTHER" id="PTHR47245">
    <property type="entry name" value="PEPTIDYLPROLYL ISOMERASE"/>
    <property type="match status" value="1"/>
</dbReference>
<name>A0AA95SI39_9BACI</name>
<protein>
    <recommendedName>
        <fullName evidence="5">Foldase protein PrsA</fullName>
        <ecNumber evidence="5">5.2.1.8</ecNumber>
    </recommendedName>
</protein>
<dbReference type="InterPro" id="IPR000297">
    <property type="entry name" value="PPIase_PpiC"/>
</dbReference>
<dbReference type="KEGG" id="nnv:QNH39_06650"/>
<keyword evidence="5" id="KW-0449">Lipoprotein</keyword>
<dbReference type="PROSITE" id="PS01096">
    <property type="entry name" value="PPIC_PPIASE_1"/>
    <property type="match status" value="1"/>
</dbReference>
<gene>
    <name evidence="5" type="primary">prsA</name>
    <name evidence="8" type="ORF">QNH39_06650</name>
</gene>
<organism evidence="8 9">
    <name type="scientific">Neobacillus novalis</name>
    <dbReference type="NCBI Taxonomy" id="220687"/>
    <lineage>
        <taxon>Bacteria</taxon>
        <taxon>Bacillati</taxon>
        <taxon>Bacillota</taxon>
        <taxon>Bacilli</taxon>
        <taxon>Bacillales</taxon>
        <taxon>Bacillaceae</taxon>
        <taxon>Neobacillus</taxon>
    </lineage>
</organism>
<dbReference type="GO" id="GO:0006457">
    <property type="term" value="P:protein folding"/>
    <property type="evidence" value="ECO:0007669"/>
    <property type="project" value="UniProtKB-UniRule"/>
</dbReference>
<evidence type="ECO:0000313" key="8">
    <source>
        <dbReference type="EMBL" id="WHY87521.1"/>
    </source>
</evidence>
<evidence type="ECO:0000256" key="2">
    <source>
        <dbReference type="ARBA" id="ARBA00022729"/>
    </source>
</evidence>
<dbReference type="InterPro" id="IPR023058">
    <property type="entry name" value="PPIase_PpiC_CS"/>
</dbReference>
<comment type="function">
    <text evidence="5">Plays a major role in protein secretion by helping the post-translocational extracellular folding of several secreted proteins.</text>
</comment>
<dbReference type="InterPro" id="IPR023059">
    <property type="entry name" value="Foldase_PrsA"/>
</dbReference>
<keyword evidence="2 5" id="KW-0732">Signal</keyword>
<feature type="signal peptide" evidence="6">
    <location>
        <begin position="1"/>
        <end position="21"/>
    </location>
</feature>
<evidence type="ECO:0000313" key="9">
    <source>
        <dbReference type="Proteomes" id="UP001178288"/>
    </source>
</evidence>
<dbReference type="Gene3D" id="3.10.50.40">
    <property type="match status" value="1"/>
</dbReference>
<keyword evidence="3 5" id="KW-0697">Rotamase</keyword>
<dbReference type="HAMAP" id="MF_01145">
    <property type="entry name" value="Foldase_PrsA"/>
    <property type="match status" value="1"/>
</dbReference>
<dbReference type="Pfam" id="PF00639">
    <property type="entry name" value="Rotamase"/>
    <property type="match status" value="1"/>
</dbReference>